<organism evidence="1 2">
    <name type="scientific">Panicum virgatum</name>
    <name type="common">Blackwell switchgrass</name>
    <dbReference type="NCBI Taxonomy" id="38727"/>
    <lineage>
        <taxon>Eukaryota</taxon>
        <taxon>Viridiplantae</taxon>
        <taxon>Streptophyta</taxon>
        <taxon>Embryophyta</taxon>
        <taxon>Tracheophyta</taxon>
        <taxon>Spermatophyta</taxon>
        <taxon>Magnoliopsida</taxon>
        <taxon>Liliopsida</taxon>
        <taxon>Poales</taxon>
        <taxon>Poaceae</taxon>
        <taxon>PACMAD clade</taxon>
        <taxon>Panicoideae</taxon>
        <taxon>Panicodae</taxon>
        <taxon>Paniceae</taxon>
        <taxon>Panicinae</taxon>
        <taxon>Panicum</taxon>
        <taxon>Panicum sect. Hiantes</taxon>
    </lineage>
</organism>
<evidence type="ECO:0000313" key="2">
    <source>
        <dbReference type="Proteomes" id="UP000823388"/>
    </source>
</evidence>
<accession>A0A8T0S945</accession>
<reference evidence="1" key="1">
    <citation type="submission" date="2020-05" db="EMBL/GenBank/DDBJ databases">
        <title>WGS assembly of Panicum virgatum.</title>
        <authorList>
            <person name="Lovell J.T."/>
            <person name="Jenkins J."/>
            <person name="Shu S."/>
            <person name="Juenger T.E."/>
            <person name="Schmutz J."/>
        </authorList>
    </citation>
    <scope>NUCLEOTIDE SEQUENCE</scope>
    <source>
        <strain evidence="1">AP13</strain>
    </source>
</reference>
<keyword evidence="2" id="KW-1185">Reference proteome</keyword>
<proteinExistence type="predicted"/>
<protein>
    <submittedName>
        <fullName evidence="1">Uncharacterized protein</fullName>
    </submittedName>
</protein>
<name>A0A8T0S945_PANVG</name>
<dbReference type="AlphaFoldDB" id="A0A8T0S945"/>
<comment type="caution">
    <text evidence="1">The sequence shown here is derived from an EMBL/GenBank/DDBJ whole genome shotgun (WGS) entry which is preliminary data.</text>
</comment>
<sequence>MCAEGVCRQEEKAFVRLGTCVIRRMKLRPVRGEMVSFIANGGALCGAAAAAPASQHRGARSSAERRSMVSWWPRRRRRIELQVAEHHVKIRGRLLAIILTVCVS</sequence>
<evidence type="ECO:0000313" key="1">
    <source>
        <dbReference type="EMBL" id="KAG2593303.1"/>
    </source>
</evidence>
<dbReference type="EMBL" id="CM029046">
    <property type="protein sequence ID" value="KAG2593303.1"/>
    <property type="molecule type" value="Genomic_DNA"/>
</dbReference>
<gene>
    <name evidence="1" type="ORF">PVAP13_5NG110357</name>
</gene>
<dbReference type="Proteomes" id="UP000823388">
    <property type="component" value="Chromosome 5N"/>
</dbReference>